<dbReference type="Gene3D" id="3.40.50.11190">
    <property type="match status" value="1"/>
</dbReference>
<dbReference type="SUPFAM" id="SSF53756">
    <property type="entry name" value="UDP-Glycosyltransferase/glycogen phosphorylase"/>
    <property type="match status" value="2"/>
</dbReference>
<name>A0A2T4ICJ4_9RHOO</name>
<dbReference type="NCBIfam" id="TIGR03590">
    <property type="entry name" value="PseG"/>
    <property type="match status" value="1"/>
</dbReference>
<evidence type="ECO:0000256" key="1">
    <source>
        <dbReference type="PIRSR" id="PIRSR620023-1"/>
    </source>
</evidence>
<feature type="domain" description="Glycosyl transferase family 28 C-terminal" evidence="3">
    <location>
        <begin position="255"/>
        <end position="347"/>
    </location>
</feature>
<dbReference type="GO" id="GO:0016758">
    <property type="term" value="F:hexosyltransferase activity"/>
    <property type="evidence" value="ECO:0007669"/>
    <property type="project" value="InterPro"/>
</dbReference>
<proteinExistence type="predicted"/>
<evidence type="ECO:0000256" key="2">
    <source>
        <dbReference type="PIRSR" id="PIRSR620023-2"/>
    </source>
</evidence>
<dbReference type="RefSeq" id="WP_107494284.1">
    <property type="nucleotide sequence ID" value="NZ_PZKC01000012.1"/>
</dbReference>
<organism evidence="4 5">
    <name type="scientific">Pseudothauera lacus</name>
    <dbReference type="NCBI Taxonomy" id="2136175"/>
    <lineage>
        <taxon>Bacteria</taxon>
        <taxon>Pseudomonadati</taxon>
        <taxon>Pseudomonadota</taxon>
        <taxon>Betaproteobacteria</taxon>
        <taxon>Rhodocyclales</taxon>
        <taxon>Zoogloeaceae</taxon>
        <taxon>Pseudothauera</taxon>
    </lineage>
</organism>
<keyword evidence="5" id="KW-1185">Reference proteome</keyword>
<dbReference type="OrthoDB" id="9788924at2"/>
<dbReference type="InterPro" id="IPR007235">
    <property type="entry name" value="Glyco_trans_28_C"/>
</dbReference>
<gene>
    <name evidence="4" type="primary">pseG</name>
    <name evidence="4" type="ORF">C8261_13680</name>
</gene>
<accession>A0A2T4ICJ4</accession>
<dbReference type="GO" id="GO:0016787">
    <property type="term" value="F:hydrolase activity"/>
    <property type="evidence" value="ECO:0007669"/>
    <property type="project" value="UniProtKB-KW"/>
</dbReference>
<dbReference type="Gene3D" id="3.40.50.2000">
    <property type="entry name" value="Glycogen Phosphorylase B"/>
    <property type="match status" value="1"/>
</dbReference>
<evidence type="ECO:0000313" key="4">
    <source>
        <dbReference type="EMBL" id="PTD95502.1"/>
    </source>
</evidence>
<feature type="active site" description="Proton acceptor" evidence="1">
    <location>
        <position position="21"/>
    </location>
</feature>
<dbReference type="Proteomes" id="UP000241193">
    <property type="component" value="Unassembled WGS sequence"/>
</dbReference>
<comment type="caution">
    <text evidence="4">The sequence shown here is derived from an EMBL/GenBank/DDBJ whole genome shotgun (WGS) entry which is preliminary data.</text>
</comment>
<evidence type="ECO:0000313" key="5">
    <source>
        <dbReference type="Proteomes" id="UP000241193"/>
    </source>
</evidence>
<evidence type="ECO:0000259" key="3">
    <source>
        <dbReference type="Pfam" id="PF04101"/>
    </source>
</evidence>
<dbReference type="EMBL" id="PZKC01000012">
    <property type="protein sequence ID" value="PTD95502.1"/>
    <property type="molecule type" value="Genomic_DNA"/>
</dbReference>
<dbReference type="AlphaFoldDB" id="A0A2T4ICJ4"/>
<keyword evidence="4" id="KW-0378">Hydrolase</keyword>
<dbReference type="PANTHER" id="PTHR21015">
    <property type="entry name" value="UDP-N-ACETYLGLUCOSAMINE--N-ACETYLMURAMYL-(PENTAPEPTIDE) PYROPHOSPHORYL-UNDECAPRENOL N-ACETYLGLUCOSAMINE TRANSFERASE 1"/>
    <property type="match status" value="1"/>
</dbReference>
<protein>
    <submittedName>
        <fullName evidence="4">UDP-2,4-diacetamido-2,4, 6-trideoxy-beta-L-altropyranose hydrolase</fullName>
    </submittedName>
</protein>
<dbReference type="PANTHER" id="PTHR21015:SF22">
    <property type="entry name" value="GLYCOSYLTRANSFERASE"/>
    <property type="match status" value="1"/>
</dbReference>
<reference evidence="4 5" key="1">
    <citation type="submission" date="2018-03" db="EMBL/GenBank/DDBJ databases">
        <authorList>
            <person name="Keele B.F."/>
        </authorList>
    </citation>
    <scope>NUCLEOTIDE SEQUENCE [LARGE SCALE GENOMIC DNA]</scope>
    <source>
        <strain evidence="4 5">D20</strain>
    </source>
</reference>
<dbReference type="InterPro" id="IPR020023">
    <property type="entry name" value="PseG"/>
</dbReference>
<feature type="binding site" evidence="2">
    <location>
        <position position="283"/>
    </location>
    <ligand>
        <name>substrate</name>
    </ligand>
</feature>
<feature type="binding site" evidence="2">
    <location>
        <position position="176"/>
    </location>
    <ligand>
        <name>substrate</name>
    </ligand>
</feature>
<dbReference type="Pfam" id="PF04101">
    <property type="entry name" value="Glyco_tran_28_C"/>
    <property type="match status" value="1"/>
</dbReference>
<reference evidence="4 5" key="2">
    <citation type="submission" date="2018-04" db="EMBL/GenBank/DDBJ databases">
        <title>Thauera lacus sp. nov., isolated from an saline lake in Inner Mongolia, China.</title>
        <authorList>
            <person name="Liang Q.-Y."/>
        </authorList>
    </citation>
    <scope>NUCLEOTIDE SEQUENCE [LARGE SCALE GENOMIC DNA]</scope>
    <source>
        <strain evidence="4 5">D20</strain>
    </source>
</reference>
<sequence length="365" mass="39442">MPPVFRVVFRTDASLQIGTGHVMRCLTLADTLAGHGAECHFICRDHPGNLIDFIGGKGFATHRLPVLSPVDTDAPGPAHSHWLGATQSQDAEACAPILEALHPDWLIVDHYALDACWELALPPRYRKLMVIDDLADRPHACQVLLDQTFGRDAADYRPLVPDACRLLCGSQYALLRPEFAALRPYSLQRRAQPVLRELLISMGGVDKDNASGQVLQALRTCPLPADCRITVVMGATAPWLDEVRKQAQDMPWPTRVLVGVSDMARLMADSDLAIGAAGATAWERCCLGLPAIMLTLADNQVQVARGLAQSGAALVIREVQEVANQLAALIAPLVTQPKTLLAMSRSAMSIVDGCGAETLVRLMEA</sequence>